<gene>
    <name evidence="2" type="ORF">EJ04DRAFT_21339</name>
</gene>
<keyword evidence="3" id="KW-1185">Reference proteome</keyword>
<evidence type="ECO:0000313" key="3">
    <source>
        <dbReference type="Proteomes" id="UP000799444"/>
    </source>
</evidence>
<feature type="compositionally biased region" description="Basic and acidic residues" evidence="1">
    <location>
        <begin position="204"/>
        <end position="216"/>
    </location>
</feature>
<evidence type="ECO:0000256" key="1">
    <source>
        <dbReference type="SAM" id="MobiDB-lite"/>
    </source>
</evidence>
<proteinExistence type="predicted"/>
<accession>A0A9P4QU73</accession>
<reference evidence="2" key="1">
    <citation type="journal article" date="2020" name="Stud. Mycol.">
        <title>101 Dothideomycetes genomes: a test case for predicting lifestyles and emergence of pathogens.</title>
        <authorList>
            <person name="Haridas S."/>
            <person name="Albert R."/>
            <person name="Binder M."/>
            <person name="Bloem J."/>
            <person name="Labutti K."/>
            <person name="Salamov A."/>
            <person name="Andreopoulos B."/>
            <person name="Baker S."/>
            <person name="Barry K."/>
            <person name="Bills G."/>
            <person name="Bluhm B."/>
            <person name="Cannon C."/>
            <person name="Castanera R."/>
            <person name="Culley D."/>
            <person name="Daum C."/>
            <person name="Ezra D."/>
            <person name="Gonzalez J."/>
            <person name="Henrissat B."/>
            <person name="Kuo A."/>
            <person name="Liang C."/>
            <person name="Lipzen A."/>
            <person name="Lutzoni F."/>
            <person name="Magnuson J."/>
            <person name="Mondo S."/>
            <person name="Nolan M."/>
            <person name="Ohm R."/>
            <person name="Pangilinan J."/>
            <person name="Park H.-J."/>
            <person name="Ramirez L."/>
            <person name="Alfaro M."/>
            <person name="Sun H."/>
            <person name="Tritt A."/>
            <person name="Yoshinaga Y."/>
            <person name="Zwiers L.-H."/>
            <person name="Turgeon B."/>
            <person name="Goodwin S."/>
            <person name="Spatafora J."/>
            <person name="Crous P."/>
            <person name="Grigoriev I."/>
        </authorList>
    </citation>
    <scope>NUCLEOTIDE SEQUENCE</scope>
    <source>
        <strain evidence="2">CBS 125425</strain>
    </source>
</reference>
<protein>
    <submittedName>
        <fullName evidence="2">Uncharacterized protein</fullName>
    </submittedName>
</protein>
<feature type="region of interest" description="Disordered" evidence="1">
    <location>
        <begin position="196"/>
        <end position="222"/>
    </location>
</feature>
<feature type="region of interest" description="Disordered" evidence="1">
    <location>
        <begin position="1"/>
        <end position="35"/>
    </location>
</feature>
<organism evidence="2 3">
    <name type="scientific">Polyplosphaeria fusca</name>
    <dbReference type="NCBI Taxonomy" id="682080"/>
    <lineage>
        <taxon>Eukaryota</taxon>
        <taxon>Fungi</taxon>
        <taxon>Dikarya</taxon>
        <taxon>Ascomycota</taxon>
        <taxon>Pezizomycotina</taxon>
        <taxon>Dothideomycetes</taxon>
        <taxon>Pleosporomycetidae</taxon>
        <taxon>Pleosporales</taxon>
        <taxon>Tetraplosphaeriaceae</taxon>
        <taxon>Polyplosphaeria</taxon>
    </lineage>
</organism>
<dbReference type="Proteomes" id="UP000799444">
    <property type="component" value="Unassembled WGS sequence"/>
</dbReference>
<comment type="caution">
    <text evidence="2">The sequence shown here is derived from an EMBL/GenBank/DDBJ whole genome shotgun (WGS) entry which is preliminary data.</text>
</comment>
<name>A0A9P4QU73_9PLEO</name>
<dbReference type="EMBL" id="ML996204">
    <property type="protein sequence ID" value="KAF2731031.1"/>
    <property type="molecule type" value="Genomic_DNA"/>
</dbReference>
<evidence type="ECO:0000313" key="2">
    <source>
        <dbReference type="EMBL" id="KAF2731031.1"/>
    </source>
</evidence>
<dbReference type="AlphaFoldDB" id="A0A9P4QU73"/>
<sequence>MSQNLSWADIAGRKTHSSDSQRSTQIRSSTPASQATLPLVTSSNSLAVEPHTPARRVAFVSGHIDITQAQFLENYSAALEAAIHRGDAFVLSNALGVDTLALAYLRSHGVPASRITIYLHAPRPGREPIARQVPANNTRLGDEAEAKYTKEGYSVKVVDGYHTERDAAMTHDSDHDILWIRSEADTAALYGAKYRPGRVSGTQKNKDRRAVKERRSVPPSVT</sequence>
<feature type="compositionally biased region" description="Polar residues" evidence="1">
    <location>
        <begin position="18"/>
        <end position="35"/>
    </location>
</feature>
<dbReference type="OrthoDB" id="5422905at2759"/>